<dbReference type="InterPro" id="IPR002716">
    <property type="entry name" value="PIN_dom"/>
</dbReference>
<dbReference type="Gene3D" id="2.40.50.700">
    <property type="match status" value="1"/>
</dbReference>
<dbReference type="SMART" id="SM00955">
    <property type="entry name" value="RNB"/>
    <property type="match status" value="1"/>
</dbReference>
<evidence type="ECO:0000313" key="20">
    <source>
        <dbReference type="Proteomes" id="UP000320475"/>
    </source>
</evidence>
<dbReference type="OrthoDB" id="372421at2759"/>
<dbReference type="SUPFAM" id="SSF88723">
    <property type="entry name" value="PIN domain-like"/>
    <property type="match status" value="1"/>
</dbReference>
<evidence type="ECO:0000256" key="7">
    <source>
        <dbReference type="ARBA" id="ARBA00022722"/>
    </source>
</evidence>
<dbReference type="InterPro" id="IPR012340">
    <property type="entry name" value="NA-bd_OB-fold"/>
</dbReference>
<evidence type="ECO:0000256" key="15">
    <source>
        <dbReference type="RuleBase" id="RU003901"/>
    </source>
</evidence>
<dbReference type="InterPro" id="IPR050180">
    <property type="entry name" value="RNR_Ribonuclease"/>
</dbReference>
<comment type="cofactor">
    <cofactor evidence="1">
        <name>Mg(2+)</name>
        <dbReference type="ChEBI" id="CHEBI:18420"/>
    </cofactor>
</comment>
<dbReference type="GO" id="GO:0071031">
    <property type="term" value="P:nuclear mRNA surveillance of mRNA 3'-end processing"/>
    <property type="evidence" value="ECO:0007669"/>
    <property type="project" value="TreeGrafter"/>
</dbReference>
<keyword evidence="8" id="KW-0255">Endonuclease</keyword>
<dbReference type="GO" id="GO:0004519">
    <property type="term" value="F:endonuclease activity"/>
    <property type="evidence" value="ECO:0007669"/>
    <property type="project" value="UniProtKB-KW"/>
</dbReference>
<feature type="domain" description="RNB" evidence="18">
    <location>
        <begin position="475"/>
        <end position="811"/>
    </location>
</feature>
<dbReference type="VEuPathDB" id="FungiDB:SeMB42_g01544"/>
<evidence type="ECO:0000259" key="18">
    <source>
        <dbReference type="SMART" id="SM00955"/>
    </source>
</evidence>
<sequence>MLKSKSFVRKTKKGTVVKIVKEHYLRDDIYCGIDGCRICIDQITTVLPRNPTTSAQLVSKPHYIIPDTNLVFHQMDILEHPAFNGVIILQTVLDELRHRSLPTYNRVRALTSDPARHFYVFSNEHARDTHVEKLDQETPNDRNDRAIRVATGWYQQHLNGRNGGERTVVLLTNDKANREKAVSEGLHVYSLRDYVESMRTETQLLDMIAPIDEDSEISDTKKFTYDEHYRLEKITAGLNAGVLYKGKLDISTHNFLEGSVFGKKQGGFEVNITIVGRANLNRAMHGDIVAVQLLPESQWKAATTELFIEEDEDEEALESTQHETSQPSMTKMEADDTPIRPAGRIVGIIRRNWRPYCGTIDATTIPDTVTASTLQTAFVIPMEKRIPKIRIQTRQARNLLHKRILVAVDVWPRTSRYPSGHFVKTLGAVGDAATETEVVLLEWDVPYEPFTKQVNACLPPEGEAWEVKISDFENRQDFRHIDICSIDPPGCTDIDDALHAVRLADGKIQVGVHIADVSNFVKPGTPMDDEARARGTTVYLVDKRIDMLPHLLGTNLCSIRSNVERLAFSCIWTMTEDAEILDCQYTKSVIRSRASLTYDQAQARLDDPKASDPVSTGIKLLNAIAKKLRSKRVEAGALTLASTEVRFNFLDRVEESQDEVEPEMKELKETNALVEEFMLLANIYVAKKIYSMFPESSVLRRHPSPPAENFDMLKKAVATTGDFSINSDTSKTLSESLDRAEKSDDPYFNKLLRIVTTRCLMQAVYFCSGSVPEAEFRHYGLASEIYTHFTSPIRRYADLVVHRLLAACIGYDKVYSADLTNKTKVDETCENLNYRHTQAQKASRASVEIYTSRYLKGKTLDKEAYVIRIMKNGFSAMIPELGVEGFVYTTQTSASSSDAKLVYDADANTLVGNNIRVKVFDKVKVRITIEEGDARGRRAKMVLGLLEPVVPVLEREEVLLTDRQKRPSSWTCFRSSFLRCKQLTRGRRKVHRTKARSNAGSSAGVF</sequence>
<dbReference type="InterPro" id="IPR029060">
    <property type="entry name" value="PIN-like_dom_sf"/>
</dbReference>
<comment type="caution">
    <text evidence="19">The sequence shown here is derived from an EMBL/GenBank/DDBJ whole genome shotgun (WGS) entry which is preliminary data.</text>
</comment>
<name>A0A507CGX1_9FUNG</name>
<keyword evidence="12" id="KW-0694">RNA-binding</keyword>
<organism evidence="19 20">
    <name type="scientific">Synchytrium endobioticum</name>
    <dbReference type="NCBI Taxonomy" id="286115"/>
    <lineage>
        <taxon>Eukaryota</taxon>
        <taxon>Fungi</taxon>
        <taxon>Fungi incertae sedis</taxon>
        <taxon>Chytridiomycota</taxon>
        <taxon>Chytridiomycota incertae sedis</taxon>
        <taxon>Chytridiomycetes</taxon>
        <taxon>Synchytriales</taxon>
        <taxon>Synchytriaceae</taxon>
        <taxon>Synchytrium</taxon>
    </lineage>
</organism>
<evidence type="ECO:0000256" key="6">
    <source>
        <dbReference type="ARBA" id="ARBA00022552"/>
    </source>
</evidence>
<comment type="subcellular location">
    <subcellularLocation>
        <location evidence="2">Cytoplasm</location>
    </subcellularLocation>
    <subcellularLocation>
        <location evidence="3">Nucleus</location>
        <location evidence="3">Nucleolus</location>
    </subcellularLocation>
</comment>
<dbReference type="Gene3D" id="2.40.50.690">
    <property type="match status" value="1"/>
</dbReference>
<evidence type="ECO:0000256" key="11">
    <source>
        <dbReference type="ARBA" id="ARBA00022839"/>
    </source>
</evidence>
<dbReference type="Proteomes" id="UP000320475">
    <property type="component" value="Unassembled WGS sequence"/>
</dbReference>
<evidence type="ECO:0000259" key="17">
    <source>
        <dbReference type="SMART" id="SM00670"/>
    </source>
</evidence>
<dbReference type="GO" id="GO:0000175">
    <property type="term" value="F:3'-5'-RNA exonuclease activity"/>
    <property type="evidence" value="ECO:0007669"/>
    <property type="project" value="TreeGrafter"/>
</dbReference>
<evidence type="ECO:0000256" key="13">
    <source>
        <dbReference type="ARBA" id="ARBA00023242"/>
    </source>
</evidence>
<dbReference type="GO" id="GO:0000176">
    <property type="term" value="C:nuclear exosome (RNase complex)"/>
    <property type="evidence" value="ECO:0007669"/>
    <property type="project" value="UniProtKB-ARBA"/>
</dbReference>
<evidence type="ECO:0000256" key="12">
    <source>
        <dbReference type="ARBA" id="ARBA00022884"/>
    </source>
</evidence>
<dbReference type="FunFam" id="3.40.50.1010:FF:000010">
    <property type="entry name" value="Exosome complex exonuclease DIS3"/>
    <property type="match status" value="1"/>
</dbReference>
<protein>
    <recommendedName>
        <fullName evidence="14">Ribosomal RNA-processing protein 44</fullName>
    </recommendedName>
</protein>
<dbReference type="SMART" id="SM00670">
    <property type="entry name" value="PINc"/>
    <property type="match status" value="1"/>
</dbReference>
<evidence type="ECO:0000256" key="16">
    <source>
        <dbReference type="SAM" id="MobiDB-lite"/>
    </source>
</evidence>
<feature type="domain" description="PIN" evidence="17">
    <location>
        <begin position="62"/>
        <end position="179"/>
    </location>
</feature>
<proteinExistence type="inferred from homology"/>
<evidence type="ECO:0000256" key="9">
    <source>
        <dbReference type="ARBA" id="ARBA00022801"/>
    </source>
</evidence>
<dbReference type="CDD" id="cd09862">
    <property type="entry name" value="PIN_Rrp44-like"/>
    <property type="match status" value="1"/>
</dbReference>
<dbReference type="InterPro" id="IPR041505">
    <property type="entry name" value="Dis3_CSD2"/>
</dbReference>
<comment type="similarity">
    <text evidence="4 15">Belongs to the RNR ribonuclease family.</text>
</comment>
<dbReference type="InterPro" id="IPR033771">
    <property type="entry name" value="Rrp44_CSD1"/>
</dbReference>
<dbReference type="GO" id="GO:0071034">
    <property type="term" value="P:CUT catabolic process"/>
    <property type="evidence" value="ECO:0007669"/>
    <property type="project" value="UniProtKB-ARBA"/>
</dbReference>
<feature type="region of interest" description="Disordered" evidence="16">
    <location>
        <begin position="311"/>
        <end position="336"/>
    </location>
</feature>
<evidence type="ECO:0000313" key="19">
    <source>
        <dbReference type="EMBL" id="TPX38762.1"/>
    </source>
</evidence>
<evidence type="ECO:0000256" key="2">
    <source>
        <dbReference type="ARBA" id="ARBA00004496"/>
    </source>
</evidence>
<dbReference type="GO" id="GO:0006364">
    <property type="term" value="P:rRNA processing"/>
    <property type="evidence" value="ECO:0007669"/>
    <property type="project" value="UniProtKB-KW"/>
</dbReference>
<dbReference type="FunFam" id="2.40.50.700:FF:000001">
    <property type="entry name" value="Exosome complex exonuclease exoribonuclease (Rrp44)"/>
    <property type="match status" value="1"/>
</dbReference>
<dbReference type="GO" id="GO:0000177">
    <property type="term" value="C:cytoplasmic exosome (RNase complex)"/>
    <property type="evidence" value="ECO:0007669"/>
    <property type="project" value="TreeGrafter"/>
</dbReference>
<evidence type="ECO:0000256" key="5">
    <source>
        <dbReference type="ARBA" id="ARBA00022490"/>
    </source>
</evidence>
<evidence type="ECO:0000256" key="1">
    <source>
        <dbReference type="ARBA" id="ARBA00001946"/>
    </source>
</evidence>
<dbReference type="GO" id="GO:0005730">
    <property type="term" value="C:nucleolus"/>
    <property type="evidence" value="ECO:0007669"/>
    <property type="project" value="UniProtKB-SubCell"/>
</dbReference>
<gene>
    <name evidence="19" type="ORF">SeLEV6574_g07649</name>
</gene>
<dbReference type="PANTHER" id="PTHR23355:SF35">
    <property type="entry name" value="EXOSOME COMPLEX EXONUCLEASE RRP44"/>
    <property type="match status" value="1"/>
</dbReference>
<dbReference type="Gene3D" id="2.40.50.140">
    <property type="entry name" value="Nucleic acid-binding proteins"/>
    <property type="match status" value="1"/>
</dbReference>
<accession>A0A507CGX1</accession>
<keyword evidence="13" id="KW-0539">Nucleus</keyword>
<dbReference type="Pfam" id="PF17215">
    <property type="entry name" value="Rrp44_S1"/>
    <property type="match status" value="1"/>
</dbReference>
<dbReference type="Pfam" id="PF17216">
    <property type="entry name" value="Rrp44_CSD1"/>
    <property type="match status" value="1"/>
</dbReference>
<evidence type="ECO:0000256" key="14">
    <source>
        <dbReference type="ARBA" id="ARBA00077930"/>
    </source>
</evidence>
<dbReference type="InterPro" id="IPR022966">
    <property type="entry name" value="RNase_II/R_CS"/>
</dbReference>
<dbReference type="PANTHER" id="PTHR23355">
    <property type="entry name" value="RIBONUCLEASE"/>
    <property type="match status" value="1"/>
</dbReference>
<dbReference type="SUPFAM" id="SSF50249">
    <property type="entry name" value="Nucleic acid-binding proteins"/>
    <property type="match status" value="3"/>
</dbReference>
<keyword evidence="6" id="KW-0698">rRNA processing</keyword>
<dbReference type="EMBL" id="QEAM01000575">
    <property type="protein sequence ID" value="TPX38762.1"/>
    <property type="molecule type" value="Genomic_DNA"/>
</dbReference>
<evidence type="ECO:0000256" key="4">
    <source>
        <dbReference type="ARBA" id="ARBA00005785"/>
    </source>
</evidence>
<dbReference type="GO" id="GO:0003723">
    <property type="term" value="F:RNA binding"/>
    <property type="evidence" value="ECO:0007669"/>
    <property type="project" value="UniProtKB-KW"/>
</dbReference>
<evidence type="ECO:0000256" key="10">
    <source>
        <dbReference type="ARBA" id="ARBA00022835"/>
    </source>
</evidence>
<dbReference type="Pfam" id="PF00773">
    <property type="entry name" value="RNB"/>
    <property type="match status" value="1"/>
</dbReference>
<dbReference type="Pfam" id="PF13638">
    <property type="entry name" value="PIN_4"/>
    <property type="match status" value="1"/>
</dbReference>
<reference evidence="19 20" key="1">
    <citation type="journal article" date="2019" name="Sci. Rep.">
        <title>Comparative genomics of chytrid fungi reveal insights into the obligate biotrophic and pathogenic lifestyle of Synchytrium endobioticum.</title>
        <authorList>
            <person name="van de Vossenberg B.T.L.H."/>
            <person name="Warris S."/>
            <person name="Nguyen H.D.T."/>
            <person name="van Gent-Pelzer M.P.E."/>
            <person name="Joly D.L."/>
            <person name="van de Geest H.C."/>
            <person name="Bonants P.J.M."/>
            <person name="Smith D.S."/>
            <person name="Levesque C.A."/>
            <person name="van der Lee T.A.J."/>
        </authorList>
    </citation>
    <scope>NUCLEOTIDE SEQUENCE [LARGE SCALE GENOMIC DNA]</scope>
    <source>
        <strain evidence="19 20">LEV6574</strain>
    </source>
</reference>
<dbReference type="GO" id="GO:0016075">
    <property type="term" value="P:rRNA catabolic process"/>
    <property type="evidence" value="ECO:0007669"/>
    <property type="project" value="TreeGrafter"/>
</dbReference>
<dbReference type="AlphaFoldDB" id="A0A507CGX1"/>
<dbReference type="Pfam" id="PF17849">
    <property type="entry name" value="OB_Dis3"/>
    <property type="match status" value="1"/>
</dbReference>
<keyword evidence="10" id="KW-0271">Exosome</keyword>
<keyword evidence="5" id="KW-0963">Cytoplasm</keyword>
<keyword evidence="7" id="KW-0540">Nuclease</keyword>
<dbReference type="PROSITE" id="PS01175">
    <property type="entry name" value="RIBONUCLEASE_II"/>
    <property type="match status" value="1"/>
</dbReference>
<dbReference type="InterPro" id="IPR001900">
    <property type="entry name" value="RNase_II/R"/>
</dbReference>
<keyword evidence="11" id="KW-0269">Exonuclease</keyword>
<evidence type="ECO:0000256" key="8">
    <source>
        <dbReference type="ARBA" id="ARBA00022759"/>
    </source>
</evidence>
<evidence type="ECO:0000256" key="3">
    <source>
        <dbReference type="ARBA" id="ARBA00004604"/>
    </source>
</evidence>
<keyword evidence="9" id="KW-0378">Hydrolase</keyword>
<dbReference type="Gene3D" id="3.40.50.1010">
    <property type="entry name" value="5'-nuclease"/>
    <property type="match status" value="1"/>
</dbReference>
<dbReference type="InterPro" id="IPR033770">
    <property type="entry name" value="RRP44_S1"/>
</dbReference>